<reference evidence="3" key="1">
    <citation type="submission" date="2021-01" db="EMBL/GenBank/DDBJ databases">
        <authorList>
            <person name="Corre E."/>
            <person name="Pelletier E."/>
            <person name="Niang G."/>
            <person name="Scheremetjew M."/>
            <person name="Finn R."/>
            <person name="Kale V."/>
            <person name="Holt S."/>
            <person name="Cochrane G."/>
            <person name="Meng A."/>
            <person name="Brown T."/>
            <person name="Cohen L."/>
        </authorList>
    </citation>
    <scope>NUCLEOTIDE SEQUENCE</scope>
    <source>
        <strain evidence="3">CCMP1510</strain>
    </source>
</reference>
<dbReference type="AlphaFoldDB" id="A0A7S3NIK0"/>
<dbReference type="SUPFAM" id="SSF48065">
    <property type="entry name" value="DBL homology domain (DH-domain)"/>
    <property type="match status" value="1"/>
</dbReference>
<dbReference type="InterPro" id="IPR052233">
    <property type="entry name" value="Rho-type_GEFs"/>
</dbReference>
<sequence>MDNEMWNADEIGNSFEQNTFAPNPFASSQEQSRINSSIESNQRQNGGWTSSAPIRPTSAGPYRRQSHGFVMENWSPQRPQQSFPANRRVSNEWKPPPAPKQPGPSIDDLAASCLQNFSLEATGGKPEQNAEASLRPKRMSTGQILPPNPWRAGSEPAVVMRPENTVTPIDALRVSEEASFSLSEKEGGSSNGNSYFGQPPPLAANPFISVGRNNSPYTSPYSVDSNDDSFLNSFSASNPFAVPSPIQTSSNPGSPCVHSRKENKKNCGKIKYTIEPAPEDIDAEAAGKRLREKKHALDELYTTECTYRDQLACFVEKLQRPLNKYCECLENEATRLGNPQDKLEHAAALRKSFAPLPAEQLLEISQELLNKLEQRQQHASDYSGCYPIGDLFASISEKMKNAMITWYDWHERADVELRRLAPKSIEVAAFAELAASDPRCGDHQVSSLLIAPTQRLVRQMLFLERLAKTTIRANQDCAYIIQAYTSWRETLEACNVSAGNRSMQRRAEAVSHVLDGAPENLNITAHSRLLTHEGRLCKVGGNSLREDYFFLFETENVTELLHTSVPDSSGRFGFRRFLKILHVEDVDLTSDEDTAHASGTVKRNSLYVGLPTKFASMYPGSLSRSSSFSDSGAAGGGPGANENAASDGGGGGGRGKQKCDLLLRLVACDPYDGKNGYIYSLLSDRESLLNWKSKVTRSLNRSTLDWKLRYKGDVTILAEGPTSFGLPEAKEKEKNAFMWFFVGKTGGKIVRATIGATRSGKLEWKELLLVSSIDGGRVPDEAIRGDKIKRKIQQRSDQVFRIVTSNKTLIVAAEEKQLIVDLMKSHTSSSSPRIF</sequence>
<dbReference type="InterPro" id="IPR035899">
    <property type="entry name" value="DBL_dom_sf"/>
</dbReference>
<dbReference type="PANTHER" id="PTHR46572:SF2">
    <property type="entry name" value="RHO1 GDP-GTP EXCHANGE PROTEIN 1-RELATED"/>
    <property type="match status" value="1"/>
</dbReference>
<name>A0A7S3NIK0_9STRA</name>
<evidence type="ECO:0000256" key="1">
    <source>
        <dbReference type="SAM" id="MobiDB-lite"/>
    </source>
</evidence>
<accession>A0A7S3NIK0</accession>
<feature type="compositionally biased region" description="Polar residues" evidence="1">
    <location>
        <begin position="74"/>
        <end position="84"/>
    </location>
</feature>
<dbReference type="EMBL" id="HBIJ01004582">
    <property type="protein sequence ID" value="CAE0362495.1"/>
    <property type="molecule type" value="Transcribed_RNA"/>
</dbReference>
<protein>
    <recommendedName>
        <fullName evidence="2">DH domain-containing protein</fullName>
    </recommendedName>
</protein>
<feature type="region of interest" description="Disordered" evidence="1">
    <location>
        <begin position="628"/>
        <end position="652"/>
    </location>
</feature>
<proteinExistence type="predicted"/>
<feature type="compositionally biased region" description="Polar residues" evidence="1">
    <location>
        <begin position="14"/>
        <end position="52"/>
    </location>
</feature>
<dbReference type="SMART" id="SM00325">
    <property type="entry name" value="RhoGEF"/>
    <property type="match status" value="1"/>
</dbReference>
<dbReference type="InterPro" id="IPR000219">
    <property type="entry name" value="DH_dom"/>
</dbReference>
<dbReference type="Pfam" id="PF00621">
    <property type="entry name" value="RhoGEF"/>
    <property type="match status" value="1"/>
</dbReference>
<evidence type="ECO:0000259" key="2">
    <source>
        <dbReference type="PROSITE" id="PS50010"/>
    </source>
</evidence>
<feature type="region of interest" description="Disordered" evidence="1">
    <location>
        <begin position="1"/>
        <end position="155"/>
    </location>
</feature>
<dbReference type="PANTHER" id="PTHR46572">
    <property type="entry name" value="RHO1 GDP-GTP EXCHANGE PROTEIN 1-RELATED"/>
    <property type="match status" value="1"/>
</dbReference>
<feature type="domain" description="DH" evidence="2">
    <location>
        <begin position="292"/>
        <end position="497"/>
    </location>
</feature>
<dbReference type="GO" id="GO:0005085">
    <property type="term" value="F:guanyl-nucleotide exchange factor activity"/>
    <property type="evidence" value="ECO:0007669"/>
    <property type="project" value="InterPro"/>
</dbReference>
<evidence type="ECO:0000313" key="3">
    <source>
        <dbReference type="EMBL" id="CAE0362495.1"/>
    </source>
</evidence>
<gene>
    <name evidence="3" type="ORF">ALAG00032_LOCUS3236</name>
</gene>
<dbReference type="Gene3D" id="1.20.900.10">
    <property type="entry name" value="Dbl homology (DH) domain"/>
    <property type="match status" value="1"/>
</dbReference>
<organism evidence="3">
    <name type="scientific">Aureoumbra lagunensis</name>
    <dbReference type="NCBI Taxonomy" id="44058"/>
    <lineage>
        <taxon>Eukaryota</taxon>
        <taxon>Sar</taxon>
        <taxon>Stramenopiles</taxon>
        <taxon>Ochrophyta</taxon>
        <taxon>Pelagophyceae</taxon>
        <taxon>Pelagomonadales</taxon>
        <taxon>Aureoumbra</taxon>
    </lineage>
</organism>
<dbReference type="PROSITE" id="PS50010">
    <property type="entry name" value="DH_2"/>
    <property type="match status" value="1"/>
</dbReference>